<name>A0A927B7U2_9BACT</name>
<sequence length="807" mass="90656">MPSFIKTFLNSLLLLGSVCSFGQSPASVGTLVQPFDTYRRQALPEKLFVHTDQSFYLTGETLWFKVYYVDGTFHQPVDLSKVAYLELLDQQGAPVLQTKVTLSSSGGNGTFFLPSSVNSGTYRLRAYTNWMKNFDAAYFFEKKLTIVNPFKRLGLPLLRETANYDIQFFPEGGNLVQGIFSKVGFKVSDRAGRGVNVRGWLLNGKNDTLARFNSHKFGIGNFTFTPSDTAAYQVIIADSIGRSVTRTLPKIYTQGYAMRLEEASADQLKITVNANVATPSVVYLLAHTRQVIDVAEVRPIQRETTFLIDKKVLGDGISHLTVFDADRKPVCERLYFKRPTQLLNISLKTDQASYASRTKVALTTDVQASAATKTNQASLSMAVYRIDSLGTAASGTIQSCLWMTSDLPGVIESPEYYWQPESADVRLATDNLMLTHGWRRFRWEDVLSSGRGASSGNAQQPAFRFLPEFNGPIVEGSVTDPSSGKPVSNVLTYLAAAGKPVRMYVSRSDSEGRIRFEVQDFYGPKNLIVQTNPADSINKLIIDNPFSTMVPPVRLPEVPVNESLTDQLVSRSVSMQLQNTYWNDQAIQYRYPLVDSTAFYGKPRESYLLDAYTRFPRMEEVLREYILGVMPRKKQGHFQLHVLNEPYREIFDDLSLVMIDGVPVFDMDKVIEFSPLKIKQIDVVTNRYLFGPVMFNGIISLMTYKNDLAGFPLDPNLLKLEYDGLQLQREFYSPRYDTARQLESRLPDGRTLLYWNPNLQTNATGQSQVEFFTSDQPGTYLIEVNGLSKDGSAGSQRATFVVKNTPK</sequence>
<gene>
    <name evidence="2" type="ORF">IC230_30920</name>
</gene>
<evidence type="ECO:0000313" key="2">
    <source>
        <dbReference type="EMBL" id="MBD2757326.1"/>
    </source>
</evidence>
<proteinExistence type="predicted"/>
<feature type="chain" id="PRO_5037734396" description="Macroglobulin domain-containing protein" evidence="1">
    <location>
        <begin position="23"/>
        <end position="807"/>
    </location>
</feature>
<dbReference type="Proteomes" id="UP000653797">
    <property type="component" value="Unassembled WGS sequence"/>
</dbReference>
<dbReference type="EMBL" id="JACXAA010000020">
    <property type="protein sequence ID" value="MBD2757326.1"/>
    <property type="molecule type" value="Genomic_DNA"/>
</dbReference>
<reference evidence="2" key="1">
    <citation type="submission" date="2020-09" db="EMBL/GenBank/DDBJ databases">
        <authorList>
            <person name="Kim M.K."/>
        </authorList>
    </citation>
    <scope>NUCLEOTIDE SEQUENCE</scope>
    <source>
        <strain evidence="2">BT704</strain>
    </source>
</reference>
<feature type="signal peptide" evidence="1">
    <location>
        <begin position="1"/>
        <end position="22"/>
    </location>
</feature>
<protein>
    <recommendedName>
        <fullName evidence="4">Macroglobulin domain-containing protein</fullName>
    </recommendedName>
</protein>
<accession>A0A927B7U2</accession>
<keyword evidence="1" id="KW-0732">Signal</keyword>
<evidence type="ECO:0008006" key="4">
    <source>
        <dbReference type="Google" id="ProtNLM"/>
    </source>
</evidence>
<dbReference type="AlphaFoldDB" id="A0A927B7U2"/>
<comment type="caution">
    <text evidence="2">The sequence shown here is derived from an EMBL/GenBank/DDBJ whole genome shotgun (WGS) entry which is preliminary data.</text>
</comment>
<keyword evidence="3" id="KW-1185">Reference proteome</keyword>
<evidence type="ECO:0000313" key="3">
    <source>
        <dbReference type="Proteomes" id="UP000653797"/>
    </source>
</evidence>
<evidence type="ECO:0000256" key="1">
    <source>
        <dbReference type="SAM" id="SignalP"/>
    </source>
</evidence>
<organism evidence="2 3">
    <name type="scientific">Spirosoma validum</name>
    <dbReference type="NCBI Taxonomy" id="2771355"/>
    <lineage>
        <taxon>Bacteria</taxon>
        <taxon>Pseudomonadati</taxon>
        <taxon>Bacteroidota</taxon>
        <taxon>Cytophagia</taxon>
        <taxon>Cytophagales</taxon>
        <taxon>Cytophagaceae</taxon>
        <taxon>Spirosoma</taxon>
    </lineage>
</organism>
<dbReference type="Gene3D" id="2.60.40.1930">
    <property type="match status" value="1"/>
</dbReference>